<dbReference type="EMBL" id="CACVBS010000079">
    <property type="protein sequence ID" value="CAA7269627.1"/>
    <property type="molecule type" value="Genomic_DNA"/>
</dbReference>
<dbReference type="GO" id="GO:0005525">
    <property type="term" value="F:GTP binding"/>
    <property type="evidence" value="ECO:0007669"/>
    <property type="project" value="InterPro"/>
</dbReference>
<evidence type="ECO:0000256" key="4">
    <source>
        <dbReference type="ARBA" id="ARBA00022528"/>
    </source>
</evidence>
<dbReference type="GO" id="GO:0046872">
    <property type="term" value="F:metal ion binding"/>
    <property type="evidence" value="ECO:0007669"/>
    <property type="project" value="UniProtKB-KW"/>
</dbReference>
<evidence type="ECO:0000256" key="6">
    <source>
        <dbReference type="ARBA" id="ARBA00022692"/>
    </source>
</evidence>
<dbReference type="GO" id="GO:0015031">
    <property type="term" value="P:protein transport"/>
    <property type="evidence" value="ECO:0007669"/>
    <property type="project" value="UniProtKB-KW"/>
</dbReference>
<dbReference type="AlphaFoldDB" id="A0A8S0WSA2"/>
<evidence type="ECO:0000313" key="17">
    <source>
        <dbReference type="EMBL" id="CAA7269627.1"/>
    </source>
</evidence>
<accession>A0A8S0WSA2</accession>
<dbReference type="InterPro" id="IPR006073">
    <property type="entry name" value="GTP-bd"/>
</dbReference>
<evidence type="ECO:0000256" key="11">
    <source>
        <dbReference type="ARBA" id="ARBA00022927"/>
    </source>
</evidence>
<keyword evidence="5" id="KW-0934">Plastid</keyword>
<gene>
    <name evidence="17" type="ORF">AAE3_LOCUS11756</name>
</gene>
<keyword evidence="9" id="KW-1002">Plastid outer membrane</keyword>
<name>A0A8S0WSA2_CYCAE</name>
<comment type="subcellular location">
    <subcellularLocation>
        <location evidence="2">Membrane</location>
        <topology evidence="2">Single-pass membrane protein</topology>
    </subcellularLocation>
    <subcellularLocation>
        <location evidence="14">Plastid</location>
        <location evidence="14">Chloroplast outer membrane</location>
    </subcellularLocation>
</comment>
<feature type="domain" description="G" evidence="16">
    <location>
        <begin position="39"/>
        <end position="104"/>
    </location>
</feature>
<feature type="region of interest" description="Disordered" evidence="15">
    <location>
        <begin position="276"/>
        <end position="298"/>
    </location>
</feature>
<protein>
    <recommendedName>
        <fullName evidence="16">G domain-containing protein</fullName>
    </recommendedName>
</protein>
<evidence type="ECO:0000256" key="2">
    <source>
        <dbReference type="ARBA" id="ARBA00004167"/>
    </source>
</evidence>
<dbReference type="PANTHER" id="PTHR10903:SF135">
    <property type="entry name" value="TRANSLOCASE OF CHLOROPLAST 120, CHLOROPLASTIC-RELATED"/>
    <property type="match status" value="1"/>
</dbReference>
<dbReference type="GO" id="GO:0016020">
    <property type="term" value="C:membrane"/>
    <property type="evidence" value="ECO:0007669"/>
    <property type="project" value="UniProtKB-SubCell"/>
</dbReference>
<dbReference type="Pfam" id="PF01926">
    <property type="entry name" value="MMR_HSR1"/>
    <property type="match status" value="1"/>
</dbReference>
<evidence type="ECO:0000256" key="1">
    <source>
        <dbReference type="ARBA" id="ARBA00001946"/>
    </source>
</evidence>
<evidence type="ECO:0000256" key="14">
    <source>
        <dbReference type="ARBA" id="ARBA00024013"/>
    </source>
</evidence>
<evidence type="ECO:0000256" key="7">
    <source>
        <dbReference type="ARBA" id="ARBA00022723"/>
    </source>
</evidence>
<dbReference type="CDD" id="cd00882">
    <property type="entry name" value="Ras_like_GTPase"/>
    <property type="match status" value="1"/>
</dbReference>
<dbReference type="SUPFAM" id="SSF52540">
    <property type="entry name" value="P-loop containing nucleoside triphosphate hydrolases"/>
    <property type="match status" value="1"/>
</dbReference>
<comment type="caution">
    <text evidence="17">The sequence shown here is derived from an EMBL/GenBank/DDBJ whole genome shotgun (WGS) entry which is preliminary data.</text>
</comment>
<dbReference type="InterPro" id="IPR027417">
    <property type="entry name" value="P-loop_NTPase"/>
</dbReference>
<keyword evidence="13" id="KW-0472">Membrane</keyword>
<keyword evidence="12" id="KW-1133">Transmembrane helix</keyword>
<evidence type="ECO:0000256" key="12">
    <source>
        <dbReference type="ARBA" id="ARBA00022989"/>
    </source>
</evidence>
<evidence type="ECO:0000256" key="5">
    <source>
        <dbReference type="ARBA" id="ARBA00022640"/>
    </source>
</evidence>
<sequence>MGTRKYKRRVVATLRSTPLHHCLPLIRIQSPTMDELDFTIAIMGATGSGKTSFINTASESDFVVGQGLQSCTEDVKMTNTFRVDDRPVRLVDTPGFDDTTRSDFDILKTIADYLTSAYKVGKTLSGVIYIHRITDTRMSGISRKNFRMFRKVCGESTLKNVVIMTNMWGSIERSIAEAREAELANEELCFKPVLEAGAKMLRHAGTRESAHDVLRHILANHGGPVVLDIQKELVDEHKDLEKTGAGDACIDEMAKEAERRHQEEMQRIQREMEEALKRKEEEDRRRIEEETRKRREEAERVEAEARRIAEEIRRQREEQERRIREEEERAREQARRAWEEHERRRKELEWEVKCAAERAERERRELQRRIEEARRRQAERDSLICIVQ</sequence>
<dbReference type="GO" id="GO:0016787">
    <property type="term" value="F:hydrolase activity"/>
    <property type="evidence" value="ECO:0007669"/>
    <property type="project" value="UniProtKB-KW"/>
</dbReference>
<evidence type="ECO:0000256" key="3">
    <source>
        <dbReference type="ARBA" id="ARBA00022448"/>
    </source>
</evidence>
<comment type="cofactor">
    <cofactor evidence="1">
        <name>Mg(2+)</name>
        <dbReference type="ChEBI" id="CHEBI:18420"/>
    </cofactor>
</comment>
<reference evidence="17 18" key="1">
    <citation type="submission" date="2020-01" db="EMBL/GenBank/DDBJ databases">
        <authorList>
            <person name="Gupta K D."/>
        </authorList>
    </citation>
    <scope>NUCLEOTIDE SEQUENCE [LARGE SCALE GENOMIC DNA]</scope>
</reference>
<keyword evidence="8" id="KW-0378">Hydrolase</keyword>
<keyword evidence="18" id="KW-1185">Reference proteome</keyword>
<evidence type="ECO:0000259" key="16">
    <source>
        <dbReference type="Pfam" id="PF01926"/>
    </source>
</evidence>
<evidence type="ECO:0000313" key="18">
    <source>
        <dbReference type="Proteomes" id="UP000467700"/>
    </source>
</evidence>
<keyword evidence="10" id="KW-0460">Magnesium</keyword>
<organism evidence="17 18">
    <name type="scientific">Cyclocybe aegerita</name>
    <name type="common">Black poplar mushroom</name>
    <name type="synonym">Agrocybe aegerita</name>
    <dbReference type="NCBI Taxonomy" id="1973307"/>
    <lineage>
        <taxon>Eukaryota</taxon>
        <taxon>Fungi</taxon>
        <taxon>Dikarya</taxon>
        <taxon>Basidiomycota</taxon>
        <taxon>Agaricomycotina</taxon>
        <taxon>Agaricomycetes</taxon>
        <taxon>Agaricomycetidae</taxon>
        <taxon>Agaricales</taxon>
        <taxon>Agaricineae</taxon>
        <taxon>Bolbitiaceae</taxon>
        <taxon>Cyclocybe</taxon>
    </lineage>
</organism>
<evidence type="ECO:0000256" key="15">
    <source>
        <dbReference type="SAM" id="MobiDB-lite"/>
    </source>
</evidence>
<keyword evidence="3" id="KW-0813">Transport</keyword>
<keyword evidence="7" id="KW-0479">Metal-binding</keyword>
<dbReference type="InterPro" id="IPR045058">
    <property type="entry name" value="GIMA/IAN/Toc"/>
</dbReference>
<proteinExistence type="predicted"/>
<evidence type="ECO:0000256" key="13">
    <source>
        <dbReference type="ARBA" id="ARBA00023136"/>
    </source>
</evidence>
<dbReference type="OrthoDB" id="8954335at2759"/>
<dbReference type="Proteomes" id="UP000467700">
    <property type="component" value="Unassembled WGS sequence"/>
</dbReference>
<evidence type="ECO:0000256" key="8">
    <source>
        <dbReference type="ARBA" id="ARBA00022801"/>
    </source>
</evidence>
<evidence type="ECO:0000256" key="10">
    <source>
        <dbReference type="ARBA" id="ARBA00022842"/>
    </source>
</evidence>
<keyword evidence="4" id="KW-0150">Chloroplast</keyword>
<evidence type="ECO:0000256" key="9">
    <source>
        <dbReference type="ARBA" id="ARBA00022805"/>
    </source>
</evidence>
<keyword evidence="11" id="KW-0653">Protein transport</keyword>
<keyword evidence="6" id="KW-0812">Transmembrane</keyword>
<dbReference type="Gene3D" id="3.40.50.300">
    <property type="entry name" value="P-loop containing nucleotide triphosphate hydrolases"/>
    <property type="match status" value="1"/>
</dbReference>
<dbReference type="PANTHER" id="PTHR10903">
    <property type="entry name" value="GTPASE, IMAP FAMILY MEMBER-RELATED"/>
    <property type="match status" value="1"/>
</dbReference>